<evidence type="ECO:0000256" key="1">
    <source>
        <dbReference type="SAM" id="MobiDB-lite"/>
    </source>
</evidence>
<gene>
    <name evidence="2" type="ORF">HAND00432_LOCUS35935</name>
</gene>
<reference evidence="2" key="1">
    <citation type="submission" date="2021-01" db="EMBL/GenBank/DDBJ databases">
        <authorList>
            <person name="Corre E."/>
            <person name="Pelletier E."/>
            <person name="Niang G."/>
            <person name="Scheremetjew M."/>
            <person name="Finn R."/>
            <person name="Kale V."/>
            <person name="Holt S."/>
            <person name="Cochrane G."/>
            <person name="Meng A."/>
            <person name="Brown T."/>
            <person name="Cohen L."/>
        </authorList>
    </citation>
    <scope>NUCLEOTIDE SEQUENCE</scope>
    <source>
        <strain evidence="2">CCMP644</strain>
    </source>
</reference>
<feature type="compositionally biased region" description="Low complexity" evidence="1">
    <location>
        <begin position="257"/>
        <end position="269"/>
    </location>
</feature>
<dbReference type="EMBL" id="HBFX01059640">
    <property type="protein sequence ID" value="CAD8984922.1"/>
    <property type="molecule type" value="Transcribed_RNA"/>
</dbReference>
<organism evidence="2">
    <name type="scientific">Hemiselmis andersenii</name>
    <name type="common">Cryptophyte alga</name>
    <dbReference type="NCBI Taxonomy" id="464988"/>
    <lineage>
        <taxon>Eukaryota</taxon>
        <taxon>Cryptophyceae</taxon>
        <taxon>Cryptomonadales</taxon>
        <taxon>Hemiselmidaceae</taxon>
        <taxon>Hemiselmis</taxon>
    </lineage>
</organism>
<accession>A0A7S1HLD1</accession>
<sequence length="269" mass="29738">MAEGSYQYAVDLGTTRWGAKHPRTVELSEALAECRRGKVLGQYDIDMARKFYGTKTRKPGSKKGPQRARLRVLPAYAESTSPVGRAAEKRPGWYSPRFWSSKDGMNPRRMSPYNKDIVQIGLEMSKTLSPAVFPSVASKEPWGECREPWRDTGDVDLAPIDGSVPSRSRLFSDISTNTKLSALAEVTDKRLGISSRYPTNFSVYKKALEIRGAMREVTKPKSEDAFLAGTFLLKPVRLHGMTASKVETSYAQRPEASSPNPSSPSGSVI</sequence>
<protein>
    <submittedName>
        <fullName evidence="2">Uncharacterized protein</fullName>
    </submittedName>
</protein>
<feature type="region of interest" description="Disordered" evidence="1">
    <location>
        <begin position="245"/>
        <end position="269"/>
    </location>
</feature>
<name>A0A7S1HLD1_HEMAN</name>
<dbReference type="AlphaFoldDB" id="A0A7S1HLD1"/>
<proteinExistence type="predicted"/>
<evidence type="ECO:0000313" key="2">
    <source>
        <dbReference type="EMBL" id="CAD8984922.1"/>
    </source>
</evidence>